<keyword evidence="2" id="KW-0472">Membrane</keyword>
<dbReference type="InterPro" id="IPR009771">
    <property type="entry name" value="RIC1_C"/>
</dbReference>
<feature type="domain" description="RIC1 C-terminal alpha solenoid region" evidence="3">
    <location>
        <begin position="787"/>
        <end position="965"/>
    </location>
</feature>
<dbReference type="Proteomes" id="UP000301737">
    <property type="component" value="Unassembled WGS sequence"/>
</dbReference>
<accession>A0A4C2E398</accession>
<dbReference type="OrthoDB" id="67540at2759"/>
<keyword evidence="5" id="KW-1185">Reference proteome</keyword>
<organism evidence="4 5">
    <name type="scientific">Zygosaccharomyces mellis</name>
    <dbReference type="NCBI Taxonomy" id="42258"/>
    <lineage>
        <taxon>Eukaryota</taxon>
        <taxon>Fungi</taxon>
        <taxon>Dikarya</taxon>
        <taxon>Ascomycota</taxon>
        <taxon>Saccharomycotina</taxon>
        <taxon>Saccharomycetes</taxon>
        <taxon>Saccharomycetales</taxon>
        <taxon>Saccharomycetaceae</taxon>
        <taxon>Zygosaccharomyces</taxon>
    </lineage>
</organism>
<gene>
    <name evidence="4" type="ORF">ZYGM_003784</name>
</gene>
<dbReference type="PANTHER" id="PTHR22746">
    <property type="entry name" value="RAB6A-GEF COMPLEX PARTNER PROTEIN 1"/>
    <property type="match status" value="1"/>
</dbReference>
<evidence type="ECO:0000259" key="3">
    <source>
        <dbReference type="Pfam" id="PF07064"/>
    </source>
</evidence>
<dbReference type="GO" id="GO:0005829">
    <property type="term" value="C:cytosol"/>
    <property type="evidence" value="ECO:0007669"/>
    <property type="project" value="TreeGrafter"/>
</dbReference>
<proteinExistence type="predicted"/>
<protein>
    <recommendedName>
        <fullName evidence="3">RIC1 C-terminal alpha solenoid region domain-containing protein</fullName>
    </recommendedName>
</protein>
<evidence type="ECO:0000313" key="5">
    <source>
        <dbReference type="Proteomes" id="UP000301737"/>
    </source>
</evidence>
<dbReference type="GO" id="GO:0042147">
    <property type="term" value="P:retrograde transport, endosome to Golgi"/>
    <property type="evidence" value="ECO:0007669"/>
    <property type="project" value="TreeGrafter"/>
</dbReference>
<evidence type="ECO:0000256" key="1">
    <source>
        <dbReference type="ARBA" id="ARBA00004370"/>
    </source>
</evidence>
<sequence length="980" mass="112321">MSKHIWPFQPPQRLRINDSVVNLPEFNNNDILQVESLAQVNVLIMLTPARVLVYNLKPIALVASHERTAESIAEFGPNKFLTKSHTLEEAVEGLVSGKEIRSLIGHEGKIVFHVATEKNALLTYQILKNCSSMATFKNYGIPVVDLAHLQDDDQQEYDENIDDDTLTTFERDKSSRVIQNGYCVTKETGFLQFLTSSQDNADELPIKKLELRLKVVLKFDFPVLDMIGFKRLSDIGDTRVEESLLLLFPHGLQQLTMVDFKLKDTYLIELIDGRKICIAHGQVVVVSQNEDLLTVVYRLGISNQKHKVTELQNGEKLINCFEINGKVLLAFTRSIFYYDPVSDIIGGRWNIGPQIKICGKLNNSIILVVTQMGSIRFYSEYGNLLFVTASDDDEGQSNDGYEVYDYSGFTCVDKILVIATHGGEYELWDLWEELPQSFSDNRFQCGYALQDSNNNIAIYSPPIDSSTSQHFLNTIKLPTATINNCISLLKVNPTFKMIAVYVANKSVLLLQNLETNTWFCFRDLTIIDMHWLGSTYLVCHIKQEDCSHVVRCFRFPLQDLDTSDIDKYHLWEYELPSHERLQTFHVNTALKYRLLRVKTRDGEEFDKYGEKFFRTADIVLVTNHQILVFAVISTMHWSGLNIIKKFHEQLRVELSLTDKIDWITNYKEGLMYLSRNRIIKVDKEDGSWRSQVVLSDVERIIDLIGDDIFFVKNRNVLIYRIEDLYESLPPILSTPIDEDFYPVSLTPESATIHGLHCIFRPNYVKLIVKHKIYLDQIITTKIALGVRAQDIMEEYGSLRHYNFALEKILSTSILTNESLDGILPLVKLCDYEGTATGEHNNMLEIVSNCLRKIETKHWNILFSKLQMTPKDLLTRCLEGKDAKILGVLLLVFLNYDKTDFIEDLRSGDDYAVADVIKDQDMMLNVLRLLVTNAANTTDSIIAADSWDMCFQLVRLLKALDKENNTNLVQKALQMIKSSFE</sequence>
<dbReference type="AlphaFoldDB" id="A0A4C2E398"/>
<dbReference type="InterPro" id="IPR040096">
    <property type="entry name" value="Ric1"/>
</dbReference>
<reference evidence="4 5" key="1">
    <citation type="submission" date="2019-01" db="EMBL/GenBank/DDBJ databases">
        <title>Draft Genome Sequencing of Zygosaccharomyces mellis Ca-7.</title>
        <authorList>
            <person name="Shiwa Y."/>
            <person name="Kanesaki Y."/>
            <person name="Ishige T."/>
            <person name="Mura K."/>
            <person name="Hori T."/>
            <person name="Tamura T."/>
        </authorList>
    </citation>
    <scope>NUCLEOTIDE SEQUENCE [LARGE SCALE GENOMIC DNA]</scope>
    <source>
        <strain evidence="4 5">Ca-7</strain>
    </source>
</reference>
<dbReference type="GO" id="GO:0000139">
    <property type="term" value="C:Golgi membrane"/>
    <property type="evidence" value="ECO:0007669"/>
    <property type="project" value="TreeGrafter"/>
</dbReference>
<evidence type="ECO:0000313" key="4">
    <source>
        <dbReference type="EMBL" id="GCE98233.1"/>
    </source>
</evidence>
<dbReference type="Pfam" id="PF07064">
    <property type="entry name" value="RIC1"/>
    <property type="match status" value="1"/>
</dbReference>
<dbReference type="EMBL" id="BIMX01000004">
    <property type="protein sequence ID" value="GCE98233.1"/>
    <property type="molecule type" value="Genomic_DNA"/>
</dbReference>
<name>A0A4C2E398_9SACH</name>
<evidence type="ECO:0000256" key="2">
    <source>
        <dbReference type="ARBA" id="ARBA00023136"/>
    </source>
</evidence>
<dbReference type="PANTHER" id="PTHR22746:SF10">
    <property type="entry name" value="GUANINE NUCLEOTIDE EXCHANGE FACTOR SUBUNIT RIC1"/>
    <property type="match status" value="1"/>
</dbReference>
<dbReference type="GO" id="GO:0006886">
    <property type="term" value="P:intracellular protein transport"/>
    <property type="evidence" value="ECO:0007669"/>
    <property type="project" value="InterPro"/>
</dbReference>
<comment type="caution">
    <text evidence="4">The sequence shown here is derived from an EMBL/GenBank/DDBJ whole genome shotgun (WGS) entry which is preliminary data.</text>
</comment>
<comment type="subcellular location">
    <subcellularLocation>
        <location evidence="1">Membrane</location>
    </subcellularLocation>
</comment>
<dbReference type="GO" id="GO:0034066">
    <property type="term" value="C:Ric1-Rgp1 guanyl-nucleotide exchange factor complex"/>
    <property type="evidence" value="ECO:0007669"/>
    <property type="project" value="InterPro"/>
</dbReference>